<feature type="compositionally biased region" description="Polar residues" evidence="1">
    <location>
        <begin position="398"/>
        <end position="426"/>
    </location>
</feature>
<dbReference type="RefSeq" id="XP_003035575.1">
    <property type="nucleotide sequence ID" value="XM_003035529.1"/>
</dbReference>
<dbReference type="VEuPathDB" id="FungiDB:SCHCODRAFT_02743652"/>
<gene>
    <name evidence="2" type="ORF">SCHCODRAFT_104844</name>
</gene>
<dbReference type="HOGENOM" id="CLU_368472_0_0_1"/>
<sequence length="756" mass="82026">MASGSDTPELGGEPSRPPLQTPQPPQNPQYDFSYLYRETPKQQTPDERAPNLREKIFAVIGYASCLLTGMMHVEYILQAFHVVPRSLHNTHWEEYSCFRDAIGIVGVDGKRVLNLNNSRNVDMASSGLHKFFDGPSVLKDKLGQGEFALLPANLEQEVDYITAPENQGKDYEELYPDVAHKLAVYGFSNKHKFSWGRYPSPDRTYEHLDPEKRTLLEDYVDSLLAKIDIHGLKESMKRKGVYIGSFAPPPTSDADPTIHILRAGRNYTVVSHINPVFAIYDYLLKMKFRVYDKASDPSYIKDIPPEDVDYFRNVMWPKLQHWVIPRDDAHRLAIAQSKRQHPMKLRKTTKKAATAGAGTGGAPAPRMAPPLAQRAVTHDGLVPTSPLTPLSSSPTPAERTTTHSPAAGAQSSIMGTLTSAAMTPSSPVDDPEGDAASFDPGQPMTVRITSSNPCYSDPPDYDFDDGAPEDDALGDLEEDEHSDDEGNEPEDYENFFDEEVPSASTPTASAGSTHEETTPTPAQISRELSTASVTEALADFALSGDPLNANTPQPDPAHEPPVTSTSSISGSTPPDEEEPSKDVHQGDTVSAAPPMTAMTPQATQATSTPGNNSSQDAPPPPDTTGGPEIQKRPATRRRTRAAARASPTQNANATAAVQPPAASTSTSAPSDPPARNLRSRGKQTKRERDDDEEDDGDDAPEPPKAKRARKTKPKPKTKDMAPVKNKGKKKDDPDPSDDDEGPQAGPSKKGKGKGRA</sequence>
<feature type="compositionally biased region" description="Pro residues" evidence="1">
    <location>
        <begin position="15"/>
        <end position="27"/>
    </location>
</feature>
<feature type="compositionally biased region" description="Basic residues" evidence="1">
    <location>
        <begin position="705"/>
        <end position="715"/>
    </location>
</feature>
<feature type="compositionally biased region" description="Acidic residues" evidence="1">
    <location>
        <begin position="689"/>
        <end position="700"/>
    </location>
</feature>
<feature type="compositionally biased region" description="Acidic residues" evidence="1">
    <location>
        <begin position="459"/>
        <end position="500"/>
    </location>
</feature>
<dbReference type="EMBL" id="GL377303">
    <property type="protein sequence ID" value="EFJ00673.1"/>
    <property type="molecule type" value="Genomic_DNA"/>
</dbReference>
<dbReference type="OMA" id="DVMVFLI"/>
<feature type="non-terminal residue" evidence="2">
    <location>
        <position position="756"/>
    </location>
</feature>
<reference evidence="2 3" key="1">
    <citation type="journal article" date="2010" name="Nat. Biotechnol.">
        <title>Genome sequence of the model mushroom Schizophyllum commune.</title>
        <authorList>
            <person name="Ohm R.A."/>
            <person name="de Jong J.F."/>
            <person name="Lugones L.G."/>
            <person name="Aerts A."/>
            <person name="Kothe E."/>
            <person name="Stajich J.E."/>
            <person name="de Vries R.P."/>
            <person name="Record E."/>
            <person name="Levasseur A."/>
            <person name="Baker S.E."/>
            <person name="Bartholomew K.A."/>
            <person name="Coutinho P.M."/>
            <person name="Erdmann S."/>
            <person name="Fowler T.J."/>
            <person name="Gathman A.C."/>
            <person name="Lombard V."/>
            <person name="Henrissat B."/>
            <person name="Knabe N."/>
            <person name="Kuees U."/>
            <person name="Lilly W.W."/>
            <person name="Lindquist E."/>
            <person name="Lucas S."/>
            <person name="Magnuson J.K."/>
            <person name="Piumi F."/>
            <person name="Raudaskoski M."/>
            <person name="Salamov A."/>
            <person name="Schmutz J."/>
            <person name="Schwarze F.W.M.R."/>
            <person name="vanKuyk P.A."/>
            <person name="Horton J.S."/>
            <person name="Grigoriev I.V."/>
            <person name="Woesten H.A.B."/>
        </authorList>
    </citation>
    <scope>NUCLEOTIDE SEQUENCE [LARGE SCALE GENOMIC DNA]</scope>
    <source>
        <strain evidence="3">H4-8 / FGSC 9210</strain>
    </source>
</reference>
<dbReference type="Proteomes" id="UP000007431">
    <property type="component" value="Unassembled WGS sequence"/>
</dbReference>
<dbReference type="OrthoDB" id="10618096at2759"/>
<feature type="region of interest" description="Disordered" evidence="1">
    <location>
        <begin position="336"/>
        <end position="368"/>
    </location>
</feature>
<feature type="compositionally biased region" description="Low complexity" evidence="1">
    <location>
        <begin position="642"/>
        <end position="669"/>
    </location>
</feature>
<name>D8PTZ7_SCHCM</name>
<accession>D8PTZ7</accession>
<keyword evidence="3" id="KW-1185">Reference proteome</keyword>
<feature type="compositionally biased region" description="Low complexity" evidence="1">
    <location>
        <begin position="590"/>
        <end position="609"/>
    </location>
</feature>
<dbReference type="GeneID" id="9587074"/>
<dbReference type="KEGG" id="scm:SCHCO_02743652"/>
<dbReference type="AlphaFoldDB" id="D8PTZ7"/>
<dbReference type="STRING" id="578458.D8PTZ7"/>
<evidence type="ECO:0000313" key="3">
    <source>
        <dbReference type="Proteomes" id="UP000007431"/>
    </source>
</evidence>
<feature type="region of interest" description="Disordered" evidence="1">
    <location>
        <begin position="380"/>
        <end position="756"/>
    </location>
</feature>
<proteinExistence type="predicted"/>
<dbReference type="InParanoid" id="D8PTZ7"/>
<feature type="compositionally biased region" description="Low complexity" evidence="1">
    <location>
        <begin position="351"/>
        <end position="368"/>
    </location>
</feature>
<protein>
    <submittedName>
        <fullName evidence="2">Uncharacterized protein</fullName>
    </submittedName>
</protein>
<feature type="compositionally biased region" description="Polar residues" evidence="1">
    <location>
        <begin position="518"/>
        <end position="533"/>
    </location>
</feature>
<evidence type="ECO:0000256" key="1">
    <source>
        <dbReference type="SAM" id="MobiDB-lite"/>
    </source>
</evidence>
<feature type="compositionally biased region" description="Low complexity" evidence="1">
    <location>
        <begin position="560"/>
        <end position="573"/>
    </location>
</feature>
<feature type="region of interest" description="Disordered" evidence="1">
    <location>
        <begin position="1"/>
        <end position="34"/>
    </location>
</feature>
<organism evidence="3">
    <name type="scientific">Schizophyllum commune (strain H4-8 / FGSC 9210)</name>
    <name type="common">Split gill fungus</name>
    <dbReference type="NCBI Taxonomy" id="578458"/>
    <lineage>
        <taxon>Eukaryota</taxon>
        <taxon>Fungi</taxon>
        <taxon>Dikarya</taxon>
        <taxon>Basidiomycota</taxon>
        <taxon>Agaricomycotina</taxon>
        <taxon>Agaricomycetes</taxon>
        <taxon>Agaricomycetidae</taxon>
        <taxon>Agaricales</taxon>
        <taxon>Schizophyllaceae</taxon>
        <taxon>Schizophyllum</taxon>
    </lineage>
</organism>
<feature type="compositionally biased region" description="Low complexity" evidence="1">
    <location>
        <begin position="383"/>
        <end position="396"/>
    </location>
</feature>
<evidence type="ECO:0000313" key="2">
    <source>
        <dbReference type="EMBL" id="EFJ00673.1"/>
    </source>
</evidence>
<feature type="compositionally biased region" description="Low complexity" evidence="1">
    <location>
        <begin position="501"/>
        <end position="512"/>
    </location>
</feature>
<feature type="compositionally biased region" description="Basic residues" evidence="1">
    <location>
        <begin position="338"/>
        <end position="350"/>
    </location>
</feature>